<dbReference type="SUPFAM" id="SSF51735">
    <property type="entry name" value="NAD(P)-binding Rossmann-fold domains"/>
    <property type="match status" value="1"/>
</dbReference>
<dbReference type="GO" id="GO:0051287">
    <property type="term" value="F:NAD binding"/>
    <property type="evidence" value="ECO:0007669"/>
    <property type="project" value="InterPro"/>
</dbReference>
<reference evidence="2" key="1">
    <citation type="submission" date="2022-03" db="EMBL/GenBank/DDBJ databases">
        <title>A functionally conserved STORR gene fusion in Papaver species that diverged 16.8 million years ago.</title>
        <authorList>
            <person name="Catania T."/>
        </authorList>
    </citation>
    <scope>NUCLEOTIDE SEQUENCE</scope>
    <source>
        <strain evidence="2">S-191538</strain>
    </source>
</reference>
<evidence type="ECO:0000313" key="3">
    <source>
        <dbReference type="Proteomes" id="UP001177140"/>
    </source>
</evidence>
<dbReference type="EMBL" id="JAJJMA010255343">
    <property type="protein sequence ID" value="MCL7044197.1"/>
    <property type="molecule type" value="Genomic_DNA"/>
</dbReference>
<dbReference type="PANTHER" id="PTHR23406">
    <property type="entry name" value="MALIC ENZYME-RELATED"/>
    <property type="match status" value="1"/>
</dbReference>
<sequence length="130" mass="13913">MSSFNEKPIILALSNPTSQSECTAEQAYTWSEGRAIFASGSPFDPVEYDGKVFVPGQANNAYIFPGLGLGLVMSGAIRVHDDMLLAASEALAGQVSQENFEKGLIYPPFTNIRKISAHIAANVAAKAYEL</sequence>
<dbReference type="GO" id="GO:0009507">
    <property type="term" value="C:chloroplast"/>
    <property type="evidence" value="ECO:0007669"/>
    <property type="project" value="TreeGrafter"/>
</dbReference>
<dbReference type="InterPro" id="IPR012302">
    <property type="entry name" value="Malic_NAD-bd"/>
</dbReference>
<name>A0AA41VMT9_PAPNU</name>
<dbReference type="Pfam" id="PF03949">
    <property type="entry name" value="Malic_M"/>
    <property type="match status" value="1"/>
</dbReference>
<dbReference type="InterPro" id="IPR036291">
    <property type="entry name" value="NAD(P)-bd_dom_sf"/>
</dbReference>
<protein>
    <recommendedName>
        <fullName evidence="1">Malic enzyme NAD-binding domain-containing protein</fullName>
    </recommendedName>
</protein>
<dbReference type="AlphaFoldDB" id="A0AA41VMT9"/>
<keyword evidence="3" id="KW-1185">Reference proteome</keyword>
<feature type="domain" description="Malic enzyme NAD-binding" evidence="1">
    <location>
        <begin position="1"/>
        <end position="128"/>
    </location>
</feature>
<organism evidence="2 3">
    <name type="scientific">Papaver nudicaule</name>
    <name type="common">Iceland poppy</name>
    <dbReference type="NCBI Taxonomy" id="74823"/>
    <lineage>
        <taxon>Eukaryota</taxon>
        <taxon>Viridiplantae</taxon>
        <taxon>Streptophyta</taxon>
        <taxon>Embryophyta</taxon>
        <taxon>Tracheophyta</taxon>
        <taxon>Spermatophyta</taxon>
        <taxon>Magnoliopsida</taxon>
        <taxon>Ranunculales</taxon>
        <taxon>Papaveraceae</taxon>
        <taxon>Papaveroideae</taxon>
        <taxon>Papaver</taxon>
    </lineage>
</organism>
<dbReference type="GO" id="GO:0004473">
    <property type="term" value="F:malate dehydrogenase (decarboxylating) (NADP+) activity"/>
    <property type="evidence" value="ECO:0007669"/>
    <property type="project" value="TreeGrafter"/>
</dbReference>
<gene>
    <name evidence="2" type="ORF">MKW94_019909</name>
</gene>
<dbReference type="Gene3D" id="3.40.50.720">
    <property type="entry name" value="NAD(P)-binding Rossmann-like Domain"/>
    <property type="match status" value="1"/>
</dbReference>
<accession>A0AA41VMT9</accession>
<dbReference type="SMART" id="SM00919">
    <property type="entry name" value="Malic_M"/>
    <property type="match status" value="1"/>
</dbReference>
<feature type="non-terminal residue" evidence="2">
    <location>
        <position position="1"/>
    </location>
</feature>
<proteinExistence type="predicted"/>
<dbReference type="Proteomes" id="UP001177140">
    <property type="component" value="Unassembled WGS sequence"/>
</dbReference>
<evidence type="ECO:0000313" key="2">
    <source>
        <dbReference type="EMBL" id="MCL7044197.1"/>
    </source>
</evidence>
<dbReference type="GO" id="GO:0006108">
    <property type="term" value="P:malate metabolic process"/>
    <property type="evidence" value="ECO:0007669"/>
    <property type="project" value="TreeGrafter"/>
</dbReference>
<dbReference type="PANTHER" id="PTHR23406:SF64">
    <property type="entry name" value="NADP-DEPENDENT MALIC ENZYME 3"/>
    <property type="match status" value="1"/>
</dbReference>
<comment type="caution">
    <text evidence="2">The sequence shown here is derived from an EMBL/GenBank/DDBJ whole genome shotgun (WGS) entry which is preliminary data.</text>
</comment>
<evidence type="ECO:0000259" key="1">
    <source>
        <dbReference type="SMART" id="SM00919"/>
    </source>
</evidence>